<feature type="compositionally biased region" description="Basic and acidic residues" evidence="1">
    <location>
        <begin position="35"/>
        <end position="49"/>
    </location>
</feature>
<evidence type="ECO:0000313" key="2">
    <source>
        <dbReference type="EMBL" id="KAK7534720.1"/>
    </source>
</evidence>
<feature type="region of interest" description="Disordered" evidence="1">
    <location>
        <begin position="32"/>
        <end position="61"/>
    </location>
</feature>
<dbReference type="GeneID" id="92029010"/>
<name>A0ABR1LLC7_9PEZI</name>
<dbReference type="Proteomes" id="UP001360953">
    <property type="component" value="Unassembled WGS sequence"/>
</dbReference>
<dbReference type="RefSeq" id="XP_066653445.1">
    <property type="nucleotide sequence ID" value="XM_066796104.1"/>
</dbReference>
<keyword evidence="3" id="KW-1185">Reference proteome</keyword>
<accession>A0ABR1LLC7</accession>
<reference evidence="2 3" key="1">
    <citation type="submission" date="2024-04" db="EMBL/GenBank/DDBJ databases">
        <title>Phyllosticta paracitricarpa is synonymous to the EU quarantine fungus P. citricarpa based on phylogenomic analyses.</title>
        <authorList>
            <consortium name="Lawrence Berkeley National Laboratory"/>
            <person name="Van ingen-buijs V.A."/>
            <person name="Van westerhoven A.C."/>
            <person name="Haridas S."/>
            <person name="Skiadas P."/>
            <person name="Martin F."/>
            <person name="Groenewald J.Z."/>
            <person name="Crous P.W."/>
            <person name="Seidl M.F."/>
        </authorList>
    </citation>
    <scope>NUCLEOTIDE SEQUENCE [LARGE SCALE GENOMIC DNA]</scope>
    <source>
        <strain evidence="2 3">CPC 17464</strain>
    </source>
</reference>
<protein>
    <submittedName>
        <fullName evidence="2">Uncharacterized protein</fullName>
    </submittedName>
</protein>
<dbReference type="EMBL" id="JBBPEH010000008">
    <property type="protein sequence ID" value="KAK7534720.1"/>
    <property type="molecule type" value="Genomic_DNA"/>
</dbReference>
<proteinExistence type="predicted"/>
<evidence type="ECO:0000256" key="1">
    <source>
        <dbReference type="SAM" id="MobiDB-lite"/>
    </source>
</evidence>
<gene>
    <name evidence="2" type="ORF">J3D65DRAFT_420692</name>
</gene>
<evidence type="ECO:0000313" key="3">
    <source>
        <dbReference type="Proteomes" id="UP001360953"/>
    </source>
</evidence>
<organism evidence="2 3">
    <name type="scientific">Phyllosticta citribraziliensis</name>
    <dbReference type="NCBI Taxonomy" id="989973"/>
    <lineage>
        <taxon>Eukaryota</taxon>
        <taxon>Fungi</taxon>
        <taxon>Dikarya</taxon>
        <taxon>Ascomycota</taxon>
        <taxon>Pezizomycotina</taxon>
        <taxon>Dothideomycetes</taxon>
        <taxon>Dothideomycetes incertae sedis</taxon>
        <taxon>Botryosphaeriales</taxon>
        <taxon>Phyllostictaceae</taxon>
        <taxon>Phyllosticta</taxon>
    </lineage>
</organism>
<sequence length="200" mass="22050">MAPLTNVLVGDINRLTTSRLCGNRNTLHIDPMTTAKDEATTLPKQEGKKRGPTTPHSATNAVDEPLSAIQARKASRLIQSPAQLAIFPAGSPKRLHLPSTARHKPARPYPIHGHAAVSNGTSLFHHHHLLSRQSDRTRRPEKLISASRSVVVCSFVRNCPAHWPINQPVGATRARVVPSRRHPLTHRNPKIRVCRRTGGR</sequence>
<comment type="caution">
    <text evidence="2">The sequence shown here is derived from an EMBL/GenBank/DDBJ whole genome shotgun (WGS) entry which is preliminary data.</text>
</comment>